<evidence type="ECO:0000256" key="1">
    <source>
        <dbReference type="PROSITE-ProRule" id="PRU00703"/>
    </source>
</evidence>
<dbReference type="Proteomes" id="UP001165143">
    <property type="component" value="Unassembled WGS sequence"/>
</dbReference>
<dbReference type="InterPro" id="IPR046342">
    <property type="entry name" value="CBS_dom_sf"/>
</dbReference>
<dbReference type="EMBL" id="BSRX01000031">
    <property type="protein sequence ID" value="GLW56808.1"/>
    <property type="molecule type" value="Genomic_DNA"/>
</dbReference>
<protein>
    <recommendedName>
        <fullName evidence="2">CBS domain-containing protein</fullName>
    </recommendedName>
</protein>
<organism evidence="3 4">
    <name type="scientific">Kitasatospora phosalacinea</name>
    <dbReference type="NCBI Taxonomy" id="2065"/>
    <lineage>
        <taxon>Bacteria</taxon>
        <taxon>Bacillati</taxon>
        <taxon>Actinomycetota</taxon>
        <taxon>Actinomycetes</taxon>
        <taxon>Kitasatosporales</taxon>
        <taxon>Streptomycetaceae</taxon>
        <taxon>Kitasatospora</taxon>
    </lineage>
</organism>
<dbReference type="InterPro" id="IPR000644">
    <property type="entry name" value="CBS_dom"/>
</dbReference>
<gene>
    <name evidence="3" type="ORF">Kpho01_48190</name>
</gene>
<dbReference type="AlphaFoldDB" id="A0A9W6PL24"/>
<reference evidence="3" key="1">
    <citation type="submission" date="2023-02" db="EMBL/GenBank/DDBJ databases">
        <title>Kitasatospora phosalacinea NBRC 14362.</title>
        <authorList>
            <person name="Ichikawa N."/>
            <person name="Sato H."/>
            <person name="Tonouchi N."/>
        </authorList>
    </citation>
    <scope>NUCLEOTIDE SEQUENCE</scope>
    <source>
        <strain evidence="3">NBRC 14362</strain>
    </source>
</reference>
<evidence type="ECO:0000259" key="2">
    <source>
        <dbReference type="PROSITE" id="PS51371"/>
    </source>
</evidence>
<dbReference type="SUPFAM" id="SSF54631">
    <property type="entry name" value="CBS-domain pair"/>
    <property type="match status" value="1"/>
</dbReference>
<dbReference type="SMART" id="SM00116">
    <property type="entry name" value="CBS"/>
    <property type="match status" value="2"/>
</dbReference>
<evidence type="ECO:0000313" key="3">
    <source>
        <dbReference type="EMBL" id="GLW56808.1"/>
    </source>
</evidence>
<dbReference type="Gene3D" id="3.10.580.10">
    <property type="entry name" value="CBS-domain"/>
    <property type="match status" value="1"/>
</dbReference>
<keyword evidence="1" id="KW-0129">CBS domain</keyword>
<dbReference type="RefSeq" id="WP_033252110.1">
    <property type="nucleotide sequence ID" value="NZ_BSRX01000031.1"/>
</dbReference>
<feature type="domain" description="CBS" evidence="2">
    <location>
        <begin position="26"/>
        <end position="83"/>
    </location>
</feature>
<dbReference type="OrthoDB" id="291940at2"/>
<dbReference type="PROSITE" id="PS51371">
    <property type="entry name" value="CBS"/>
    <property type="match status" value="1"/>
</dbReference>
<dbReference type="Pfam" id="PF00571">
    <property type="entry name" value="CBS"/>
    <property type="match status" value="1"/>
</dbReference>
<sequence length="278" mass="31328">MTAPLDEPQTPARPDELHMFHRVSYLLSGDGPVTVPADHTVPETLKIMNGLGFNQVPVVAGNEVLGLFSHRSFTERLVNSTWLWEKTRAPEQLVVEDFVEQPVYVRAVDPIDSLFAPLDGADAVLVGDPDRLQGIVTGSDVISYLYRVASPYLLLKETETGLRSLIDAAVSPEQLEECARHALASLYKGREDRLPTELVAMTFDEQVSIVMNSRNWPHFVGIMGANRDMFTYEIRPVGQIRNDVFHFKRELTDEDLQKLAMARAWVLRKMRRKAGQGR</sequence>
<comment type="caution">
    <text evidence="3">The sequence shown here is derived from an EMBL/GenBank/DDBJ whole genome shotgun (WGS) entry which is preliminary data.</text>
</comment>
<evidence type="ECO:0000313" key="4">
    <source>
        <dbReference type="Proteomes" id="UP001165143"/>
    </source>
</evidence>
<name>A0A9W6PL24_9ACTN</name>
<accession>A0A9W6PL24</accession>
<proteinExistence type="predicted"/>